<feature type="domain" description="Myosin motor" evidence="7">
    <location>
        <begin position="39"/>
        <end position="99"/>
    </location>
</feature>
<dbReference type="InterPro" id="IPR052838">
    <property type="entry name" value="Myosin-XVI"/>
</dbReference>
<dbReference type="AlphaFoldDB" id="A0A3L8SVD4"/>
<evidence type="ECO:0000256" key="1">
    <source>
        <dbReference type="ARBA" id="ARBA00022741"/>
    </source>
</evidence>
<dbReference type="GO" id="GO:0048812">
    <property type="term" value="P:neuron projection morphogenesis"/>
    <property type="evidence" value="ECO:0007669"/>
    <property type="project" value="TreeGrafter"/>
</dbReference>
<dbReference type="GO" id="GO:0043491">
    <property type="term" value="P:phosphatidylinositol 3-kinase/protein kinase B signal transduction"/>
    <property type="evidence" value="ECO:0007669"/>
    <property type="project" value="TreeGrafter"/>
</dbReference>
<evidence type="ECO:0000256" key="4">
    <source>
        <dbReference type="ARBA" id="ARBA00023175"/>
    </source>
</evidence>
<name>A0A3L8SVD4_CHLGU</name>
<dbReference type="Pfam" id="PF00063">
    <property type="entry name" value="Myosin_head"/>
    <property type="match status" value="1"/>
</dbReference>
<evidence type="ECO:0000259" key="7">
    <source>
        <dbReference type="PROSITE" id="PS51456"/>
    </source>
</evidence>
<keyword evidence="3 5" id="KW-0518">Myosin</keyword>
<dbReference type="EMBL" id="QUSF01000007">
    <property type="protein sequence ID" value="RLW07790.1"/>
    <property type="molecule type" value="Genomic_DNA"/>
</dbReference>
<evidence type="ECO:0000256" key="6">
    <source>
        <dbReference type="SAM" id="MobiDB-lite"/>
    </source>
</evidence>
<accession>A0A3L8SVD4</accession>
<organism evidence="8 9">
    <name type="scientific">Chloebia gouldiae</name>
    <name type="common">Gouldian finch</name>
    <name type="synonym">Erythrura gouldiae</name>
    <dbReference type="NCBI Taxonomy" id="44316"/>
    <lineage>
        <taxon>Eukaryota</taxon>
        <taxon>Metazoa</taxon>
        <taxon>Chordata</taxon>
        <taxon>Craniata</taxon>
        <taxon>Vertebrata</taxon>
        <taxon>Euteleostomi</taxon>
        <taxon>Archelosauria</taxon>
        <taxon>Archosauria</taxon>
        <taxon>Dinosauria</taxon>
        <taxon>Saurischia</taxon>
        <taxon>Theropoda</taxon>
        <taxon>Coelurosauria</taxon>
        <taxon>Aves</taxon>
        <taxon>Neognathae</taxon>
        <taxon>Neoaves</taxon>
        <taxon>Telluraves</taxon>
        <taxon>Australaves</taxon>
        <taxon>Passeriformes</taxon>
        <taxon>Passeroidea</taxon>
        <taxon>Passeridae</taxon>
        <taxon>Chloebia</taxon>
    </lineage>
</organism>
<feature type="non-terminal residue" evidence="8">
    <location>
        <position position="99"/>
    </location>
</feature>
<dbReference type="GO" id="GO:0003774">
    <property type="term" value="F:cytoskeletal motor activity"/>
    <property type="evidence" value="ECO:0007669"/>
    <property type="project" value="InterPro"/>
</dbReference>
<dbReference type="PANTHER" id="PTHR47335">
    <property type="entry name" value="UNCONVENTIONAL MYOSIN-XVI"/>
    <property type="match status" value="1"/>
</dbReference>
<dbReference type="GO" id="GO:0016459">
    <property type="term" value="C:myosin complex"/>
    <property type="evidence" value="ECO:0007669"/>
    <property type="project" value="UniProtKB-KW"/>
</dbReference>
<sequence length="99" mass="11208">MFKDAAKGLCKQQSQDSASENITVNTTTKLEQIKLMPPAPNDDLASLSELTDSSLLYEIQKRFNNNQIYTYIGDILLLVNPFKELPIYSTMVSIFFLKV</sequence>
<dbReference type="GO" id="GO:0051015">
    <property type="term" value="F:actin filament binding"/>
    <property type="evidence" value="ECO:0007669"/>
    <property type="project" value="TreeGrafter"/>
</dbReference>
<dbReference type="GO" id="GO:0048471">
    <property type="term" value="C:perinuclear region of cytoplasm"/>
    <property type="evidence" value="ECO:0007669"/>
    <property type="project" value="TreeGrafter"/>
</dbReference>
<evidence type="ECO:0000256" key="5">
    <source>
        <dbReference type="PROSITE-ProRule" id="PRU00782"/>
    </source>
</evidence>
<feature type="region of interest" description="Disordered" evidence="6">
    <location>
        <begin position="1"/>
        <end position="22"/>
    </location>
</feature>
<keyword evidence="4" id="KW-0505">Motor protein</keyword>
<evidence type="ECO:0000256" key="2">
    <source>
        <dbReference type="ARBA" id="ARBA00022840"/>
    </source>
</evidence>
<dbReference type="Gene3D" id="3.40.850.10">
    <property type="entry name" value="Kinesin motor domain"/>
    <property type="match status" value="1"/>
</dbReference>
<comment type="caution">
    <text evidence="8">The sequence shown here is derived from an EMBL/GenBank/DDBJ whole genome shotgun (WGS) entry which is preliminary data.</text>
</comment>
<reference evidence="8 9" key="1">
    <citation type="journal article" date="2018" name="Proc. R. Soc. B">
        <title>A non-coding region near Follistatin controls head colour polymorphism in the Gouldian finch.</title>
        <authorList>
            <person name="Toomey M.B."/>
            <person name="Marques C.I."/>
            <person name="Andrade P."/>
            <person name="Araujo P.M."/>
            <person name="Sabatino S."/>
            <person name="Gazda M.A."/>
            <person name="Afonso S."/>
            <person name="Lopes R.J."/>
            <person name="Corbo J.C."/>
            <person name="Carneiro M."/>
        </authorList>
    </citation>
    <scope>NUCLEOTIDE SEQUENCE [LARGE SCALE GENOMIC DNA]</scope>
    <source>
        <strain evidence="8">Red01</strain>
        <tissue evidence="8">Muscle</tissue>
    </source>
</reference>
<comment type="caution">
    <text evidence="5">Lacks conserved residue(s) required for the propagation of feature annotation.</text>
</comment>
<gene>
    <name evidence="8" type="ORF">DV515_00003699</name>
</gene>
<dbReference type="InterPro" id="IPR036961">
    <property type="entry name" value="Kinesin_motor_dom_sf"/>
</dbReference>
<dbReference type="InterPro" id="IPR001609">
    <property type="entry name" value="Myosin_head_motor_dom-like"/>
</dbReference>
<comment type="similarity">
    <text evidence="5">Belongs to the TRAFAC class myosin-kinesin ATPase superfamily. Myosin family.</text>
</comment>
<proteinExistence type="inferred from homology"/>
<dbReference type="PANTHER" id="PTHR47335:SF1">
    <property type="entry name" value="UNCONVENTIONAL MYOSIN-XVI"/>
    <property type="match status" value="1"/>
</dbReference>
<dbReference type="GO" id="GO:0019903">
    <property type="term" value="F:protein phosphatase binding"/>
    <property type="evidence" value="ECO:0007669"/>
    <property type="project" value="TreeGrafter"/>
</dbReference>
<dbReference type="OrthoDB" id="9935913at2759"/>
<keyword evidence="2" id="KW-0067">ATP-binding</keyword>
<protein>
    <recommendedName>
        <fullName evidence="7">Myosin motor domain-containing protein</fullName>
    </recommendedName>
</protein>
<feature type="compositionally biased region" description="Polar residues" evidence="6">
    <location>
        <begin position="11"/>
        <end position="22"/>
    </location>
</feature>
<keyword evidence="1" id="KW-0547">Nucleotide-binding</keyword>
<dbReference type="SUPFAM" id="SSF52540">
    <property type="entry name" value="P-loop containing nucleoside triphosphate hydrolases"/>
    <property type="match status" value="1"/>
</dbReference>
<dbReference type="GO" id="GO:2000134">
    <property type="term" value="P:negative regulation of G1/S transition of mitotic cell cycle"/>
    <property type="evidence" value="ECO:0007669"/>
    <property type="project" value="TreeGrafter"/>
</dbReference>
<keyword evidence="5" id="KW-0009">Actin-binding</keyword>
<dbReference type="Proteomes" id="UP000276834">
    <property type="component" value="Unassembled WGS sequence"/>
</dbReference>
<evidence type="ECO:0000313" key="8">
    <source>
        <dbReference type="EMBL" id="RLW07790.1"/>
    </source>
</evidence>
<evidence type="ECO:0000256" key="3">
    <source>
        <dbReference type="ARBA" id="ARBA00023123"/>
    </source>
</evidence>
<dbReference type="PROSITE" id="PS51456">
    <property type="entry name" value="MYOSIN_MOTOR"/>
    <property type="match status" value="1"/>
</dbReference>
<evidence type="ECO:0000313" key="9">
    <source>
        <dbReference type="Proteomes" id="UP000276834"/>
    </source>
</evidence>
<dbReference type="GO" id="GO:0005524">
    <property type="term" value="F:ATP binding"/>
    <property type="evidence" value="ECO:0007669"/>
    <property type="project" value="UniProtKB-KW"/>
</dbReference>
<dbReference type="GO" id="GO:0005654">
    <property type="term" value="C:nucleoplasm"/>
    <property type="evidence" value="ECO:0007669"/>
    <property type="project" value="TreeGrafter"/>
</dbReference>
<dbReference type="InterPro" id="IPR027417">
    <property type="entry name" value="P-loop_NTPase"/>
</dbReference>
<keyword evidence="9" id="KW-1185">Reference proteome</keyword>